<dbReference type="EMBL" id="JAEACQ010000036">
    <property type="protein sequence ID" value="MBL7625738.1"/>
    <property type="molecule type" value="Genomic_DNA"/>
</dbReference>
<dbReference type="Gene3D" id="3.10.129.10">
    <property type="entry name" value="Hotdog Thioesterase"/>
    <property type="match status" value="1"/>
</dbReference>
<dbReference type="SUPFAM" id="SSF54637">
    <property type="entry name" value="Thioesterase/thiol ester dehydrase-isomerase"/>
    <property type="match status" value="1"/>
</dbReference>
<gene>
    <name evidence="1" type="ORF">I7412_00780</name>
</gene>
<comment type="caution">
    <text evidence="1">The sequence shown here is derived from an EMBL/GenBank/DDBJ whole genome shotgun (WGS) entry which is preliminary data.</text>
</comment>
<protein>
    <recommendedName>
        <fullName evidence="3">Acyl-CoA thioesterase</fullName>
    </recommendedName>
</protein>
<evidence type="ECO:0008006" key="3">
    <source>
        <dbReference type="Google" id="ProtNLM"/>
    </source>
</evidence>
<dbReference type="AlphaFoldDB" id="A0A937UL74"/>
<sequence>MGQTAADRGAELIGPAADDAIASDGVLGTVVVPARFNGPPGSANGGWISGTVAGFLAEPAAEAGTGSGWAAEAALRAPTPLEVPLAVEAAADGGVRLVQGETVLVEARAANAAGLGEPPPFVGFDEAEQAAAAAAAAAHPFADCFGCGTARAVGDGLRLLAGQVAGGPPGLVAVPWTVDPSLAGPDGTIGRHLLWSALDCPSFWAHRAAAPGEDVAALLARQTVVVTETVRPGETYVVVATADSAEGRKLRSSSAIYTPDGHLLAASAALWIRVQLPDQG</sequence>
<evidence type="ECO:0000313" key="1">
    <source>
        <dbReference type="EMBL" id="MBL7625738.1"/>
    </source>
</evidence>
<name>A0A937UL74_9ACTN</name>
<keyword evidence="2" id="KW-1185">Reference proteome</keyword>
<proteinExistence type="predicted"/>
<evidence type="ECO:0000313" key="2">
    <source>
        <dbReference type="Proteomes" id="UP000604475"/>
    </source>
</evidence>
<reference evidence="1" key="1">
    <citation type="submission" date="2020-12" db="EMBL/GenBank/DDBJ databases">
        <title>Genomic characterization of non-nitrogen-fixing Frankia strains.</title>
        <authorList>
            <person name="Carlos-Shanley C."/>
            <person name="Guerra T."/>
            <person name="Hahn D."/>
        </authorList>
    </citation>
    <scope>NUCLEOTIDE SEQUENCE</scope>
    <source>
        <strain evidence="1">CN6</strain>
    </source>
</reference>
<dbReference type="InterPro" id="IPR029069">
    <property type="entry name" value="HotDog_dom_sf"/>
</dbReference>
<accession>A0A937UL74</accession>
<organism evidence="1 2">
    <name type="scientific">Frankia nepalensis</name>
    <dbReference type="NCBI Taxonomy" id="1836974"/>
    <lineage>
        <taxon>Bacteria</taxon>
        <taxon>Bacillati</taxon>
        <taxon>Actinomycetota</taxon>
        <taxon>Actinomycetes</taxon>
        <taxon>Frankiales</taxon>
        <taxon>Frankiaceae</taxon>
        <taxon>Frankia</taxon>
    </lineage>
</organism>
<dbReference type="RefSeq" id="WP_203004571.1">
    <property type="nucleotide sequence ID" value="NZ_JADWYU010000250.1"/>
</dbReference>
<dbReference type="Proteomes" id="UP000604475">
    <property type="component" value="Unassembled WGS sequence"/>
</dbReference>